<organism evidence="2 3">
    <name type="scientific">Fructobacillus tropaeoli</name>
    <dbReference type="NCBI Taxonomy" id="709323"/>
    <lineage>
        <taxon>Bacteria</taxon>
        <taxon>Bacillati</taxon>
        <taxon>Bacillota</taxon>
        <taxon>Bacilli</taxon>
        <taxon>Lactobacillales</taxon>
        <taxon>Lactobacillaceae</taxon>
        <taxon>Fructobacillus</taxon>
    </lineage>
</organism>
<sequence length="95" mass="10725">MAYLELKNIRKSYFLGKEEFPVLKGIDLNFDLGDFVSILGESGGGKSTLMNIIGGLDRNFSGEVLVKGKLLDHKQEKELDRYRRETIGYRPCLGL</sequence>
<proteinExistence type="predicted"/>
<dbReference type="SUPFAM" id="SSF52540">
    <property type="entry name" value="P-loop containing nucleoside triphosphate hydrolases"/>
    <property type="match status" value="1"/>
</dbReference>
<protein>
    <submittedName>
        <fullName evidence="2">ATPase component (LolD)</fullName>
    </submittedName>
</protein>
<accession>A0ABN9YYS7</accession>
<dbReference type="InterPro" id="IPR003439">
    <property type="entry name" value="ABC_transporter-like_ATP-bd"/>
</dbReference>
<evidence type="ECO:0000313" key="2">
    <source>
        <dbReference type="EMBL" id="CAK1248336.1"/>
    </source>
</evidence>
<dbReference type="InterPro" id="IPR027417">
    <property type="entry name" value="P-loop_NTPase"/>
</dbReference>
<evidence type="ECO:0000259" key="1">
    <source>
        <dbReference type="Pfam" id="PF00005"/>
    </source>
</evidence>
<comment type="caution">
    <text evidence="2">The sequence shown here is derived from an EMBL/GenBank/DDBJ whole genome shotgun (WGS) entry which is preliminary data.</text>
</comment>
<reference evidence="2 3" key="1">
    <citation type="submission" date="2023-10" db="EMBL/GenBank/DDBJ databases">
        <authorList>
            <person name="Botero Cardona J."/>
        </authorList>
    </citation>
    <scope>NUCLEOTIDE SEQUENCE [LARGE SCALE GENOMIC DNA]</scope>
    <source>
        <strain evidence="2 3">R-53137</strain>
    </source>
</reference>
<keyword evidence="3" id="KW-1185">Reference proteome</keyword>
<dbReference type="Pfam" id="PF00005">
    <property type="entry name" value="ABC_tran"/>
    <property type="match status" value="1"/>
</dbReference>
<name>A0ABN9YYS7_9LACO</name>
<dbReference type="Proteomes" id="UP001314262">
    <property type="component" value="Unassembled WGS sequence"/>
</dbReference>
<evidence type="ECO:0000313" key="3">
    <source>
        <dbReference type="Proteomes" id="UP001314262"/>
    </source>
</evidence>
<gene>
    <name evidence="2" type="ORF">R53137_KAKDMLNK_01168</name>
</gene>
<dbReference type="PANTHER" id="PTHR42798:SF2">
    <property type="entry name" value="ABC TRANSPORTER ATP-BINDING PROTEIN MG467-RELATED"/>
    <property type="match status" value="1"/>
</dbReference>
<dbReference type="Gene3D" id="3.40.50.300">
    <property type="entry name" value="P-loop containing nucleotide triphosphate hydrolases"/>
    <property type="match status" value="1"/>
</dbReference>
<dbReference type="EMBL" id="CAUZLT010000004">
    <property type="protein sequence ID" value="CAK1248336.1"/>
    <property type="molecule type" value="Genomic_DNA"/>
</dbReference>
<feature type="domain" description="ABC transporter" evidence="1">
    <location>
        <begin position="23"/>
        <end position="79"/>
    </location>
</feature>
<dbReference type="PANTHER" id="PTHR42798">
    <property type="entry name" value="LIPOPROTEIN-RELEASING SYSTEM ATP-BINDING PROTEIN LOLD"/>
    <property type="match status" value="1"/>
</dbReference>